<organism evidence="1">
    <name type="scientific">hydrocarbon metagenome</name>
    <dbReference type="NCBI Taxonomy" id="938273"/>
    <lineage>
        <taxon>unclassified sequences</taxon>
        <taxon>metagenomes</taxon>
        <taxon>ecological metagenomes</taxon>
    </lineage>
</organism>
<name>A0A0W8E394_9ZZZZ</name>
<dbReference type="AlphaFoldDB" id="A0A0W8E394"/>
<comment type="caution">
    <text evidence="1">The sequence shown here is derived from an EMBL/GenBank/DDBJ whole genome shotgun (WGS) entry which is preliminary data.</text>
</comment>
<gene>
    <name evidence="1" type="ORF">ASZ90_019424</name>
</gene>
<protein>
    <submittedName>
        <fullName evidence="1">Uncharacterized protein</fullName>
    </submittedName>
</protein>
<sequence>MEISKIIEDDRMYNMHIKINKSKKGQIEIFIIVLASILRERAVLGNQVLDYISTIFPLVLTPYAG</sequence>
<reference evidence="1" key="1">
    <citation type="journal article" date="2015" name="Proc. Natl. Acad. Sci. U.S.A.">
        <title>Networks of energetic and metabolic interactions define dynamics in microbial communities.</title>
        <authorList>
            <person name="Embree M."/>
            <person name="Liu J.K."/>
            <person name="Al-Bassam M.M."/>
            <person name="Zengler K."/>
        </authorList>
    </citation>
    <scope>NUCLEOTIDE SEQUENCE</scope>
</reference>
<evidence type="ECO:0000313" key="1">
    <source>
        <dbReference type="EMBL" id="KUG03159.1"/>
    </source>
</evidence>
<dbReference type="EMBL" id="LNQE01001891">
    <property type="protein sequence ID" value="KUG03159.1"/>
    <property type="molecule type" value="Genomic_DNA"/>
</dbReference>
<accession>A0A0W8E394</accession>
<proteinExistence type="predicted"/>